<feature type="non-terminal residue" evidence="1">
    <location>
        <position position="1"/>
    </location>
</feature>
<gene>
    <name evidence="1" type="primary">ORF47977</name>
</gene>
<organism evidence="1">
    <name type="scientific">Arion vulgaris</name>
    <dbReference type="NCBI Taxonomy" id="1028688"/>
    <lineage>
        <taxon>Eukaryota</taxon>
        <taxon>Metazoa</taxon>
        <taxon>Spiralia</taxon>
        <taxon>Lophotrochozoa</taxon>
        <taxon>Mollusca</taxon>
        <taxon>Gastropoda</taxon>
        <taxon>Heterobranchia</taxon>
        <taxon>Euthyneura</taxon>
        <taxon>Panpulmonata</taxon>
        <taxon>Eupulmonata</taxon>
        <taxon>Stylommatophora</taxon>
        <taxon>Helicina</taxon>
        <taxon>Arionoidea</taxon>
        <taxon>Arionidae</taxon>
        <taxon>Arion</taxon>
    </lineage>
</organism>
<dbReference type="AlphaFoldDB" id="A0A0B6Z6K3"/>
<evidence type="ECO:0000313" key="1">
    <source>
        <dbReference type="EMBL" id="CEK63340.1"/>
    </source>
</evidence>
<protein>
    <submittedName>
        <fullName evidence="1">Uncharacterized protein</fullName>
    </submittedName>
</protein>
<accession>A0A0B6Z6K3</accession>
<feature type="non-terminal residue" evidence="1">
    <location>
        <position position="79"/>
    </location>
</feature>
<proteinExistence type="predicted"/>
<reference evidence="1" key="1">
    <citation type="submission" date="2014-12" db="EMBL/GenBank/DDBJ databases">
        <title>Insight into the proteome of Arion vulgaris.</title>
        <authorList>
            <person name="Aradska J."/>
            <person name="Bulat T."/>
            <person name="Smidak R."/>
            <person name="Sarate P."/>
            <person name="Gangsoo J."/>
            <person name="Sialana F."/>
            <person name="Bilban M."/>
            <person name="Lubec G."/>
        </authorList>
    </citation>
    <scope>NUCLEOTIDE SEQUENCE</scope>
    <source>
        <tissue evidence="1">Skin</tissue>
    </source>
</reference>
<dbReference type="EMBL" id="HACG01016475">
    <property type="protein sequence ID" value="CEK63340.1"/>
    <property type="molecule type" value="Transcribed_RNA"/>
</dbReference>
<name>A0A0B6Z6K3_9EUPU</name>
<sequence length="79" mass="8693">RDYPPFNGIFQLTVSFKDPISVCEITRIDTDPKDRAVNIEKTALINITCDGSAPSSVCMNITDVNSSFPISHACMPILF</sequence>